<feature type="transmembrane region" description="Helical" evidence="1">
    <location>
        <begin position="41"/>
        <end position="59"/>
    </location>
</feature>
<dbReference type="InterPro" id="IPR036259">
    <property type="entry name" value="MFS_trans_sf"/>
</dbReference>
<dbReference type="Proteomes" id="UP000320231">
    <property type="component" value="Chromosome"/>
</dbReference>
<keyword evidence="1" id="KW-1133">Transmembrane helix</keyword>
<evidence type="ECO:0000313" key="2">
    <source>
        <dbReference type="EMBL" id="BBI62819.1"/>
    </source>
</evidence>
<keyword evidence="1" id="KW-0812">Transmembrane</keyword>
<proteinExistence type="predicted"/>
<accession>A0A455UEX5</accession>
<keyword evidence="1" id="KW-0472">Membrane</keyword>
<sequence>MRDCFSGREAAKVMSTMAMIMMLAPLVAPAVGSLLLHVAGWWLIFVFLAVYAAFYCGCWEHDCLRLVICRYPPHHRAKSYATMLACLSIVKAWAIFAQWQPLSLACLRL</sequence>
<dbReference type="KEGG" id="hsr:HSBAA_41250"/>
<feature type="transmembrane region" description="Helical" evidence="1">
    <location>
        <begin position="80"/>
        <end position="99"/>
    </location>
</feature>
<gene>
    <name evidence="2" type="ORF">HSBAA_41250</name>
</gene>
<name>A0A455UEX5_9GAMM</name>
<feature type="transmembrane region" description="Helical" evidence="1">
    <location>
        <begin position="12"/>
        <end position="35"/>
    </location>
</feature>
<dbReference type="EMBL" id="AP019514">
    <property type="protein sequence ID" value="BBI62819.1"/>
    <property type="molecule type" value="Genomic_DNA"/>
</dbReference>
<dbReference type="SUPFAM" id="SSF103473">
    <property type="entry name" value="MFS general substrate transporter"/>
    <property type="match status" value="1"/>
</dbReference>
<evidence type="ECO:0008006" key="4">
    <source>
        <dbReference type="Google" id="ProtNLM"/>
    </source>
</evidence>
<dbReference type="AlphaFoldDB" id="A0A455UEX5"/>
<dbReference type="Gene3D" id="1.20.1720.10">
    <property type="entry name" value="Multidrug resistance protein D"/>
    <property type="match status" value="1"/>
</dbReference>
<organism evidence="2 3">
    <name type="scientific">Vreelandella sulfidaeris</name>
    <dbReference type="NCBI Taxonomy" id="115553"/>
    <lineage>
        <taxon>Bacteria</taxon>
        <taxon>Pseudomonadati</taxon>
        <taxon>Pseudomonadota</taxon>
        <taxon>Gammaproteobacteria</taxon>
        <taxon>Oceanospirillales</taxon>
        <taxon>Halomonadaceae</taxon>
        <taxon>Vreelandella</taxon>
    </lineage>
</organism>
<reference evidence="2 3" key="1">
    <citation type="journal article" date="2019" name="Microbiol. Resour. Announc.">
        <title>Complete Genome Sequence of Halomonas sulfidaeris Strain Esulfide1 Isolated from a Metal Sulfide Rock at a Depth of 2,200 Meters, Obtained Using Nanopore Sequencing.</title>
        <authorList>
            <person name="Saito M."/>
            <person name="Nishigata A."/>
            <person name="Galipon J."/>
            <person name="Arakawa K."/>
        </authorList>
    </citation>
    <scope>NUCLEOTIDE SEQUENCE [LARGE SCALE GENOMIC DNA]</scope>
    <source>
        <strain evidence="2 3">ATCC BAA-803</strain>
    </source>
</reference>
<evidence type="ECO:0000256" key="1">
    <source>
        <dbReference type="SAM" id="Phobius"/>
    </source>
</evidence>
<evidence type="ECO:0000313" key="3">
    <source>
        <dbReference type="Proteomes" id="UP000320231"/>
    </source>
</evidence>
<protein>
    <recommendedName>
        <fullName evidence="4">Major facilitator superfamily (MFS) profile domain-containing protein</fullName>
    </recommendedName>
</protein>